<dbReference type="InterPro" id="IPR045431">
    <property type="entry name" value="EAD2"/>
</dbReference>
<dbReference type="InterPro" id="IPR029787">
    <property type="entry name" value="Nucleotide_cyclase"/>
</dbReference>
<reference evidence="2" key="1">
    <citation type="submission" date="2023-03" db="EMBL/GenBank/DDBJ databases">
        <title>Actinoallomurus iriomotensis NBRC 103681.</title>
        <authorList>
            <person name="Ichikawa N."/>
            <person name="Sato H."/>
            <person name="Tonouchi N."/>
        </authorList>
    </citation>
    <scope>NUCLEOTIDE SEQUENCE</scope>
    <source>
        <strain evidence="2">NBRC 103681</strain>
    </source>
</reference>
<comment type="caution">
    <text evidence="2">The sequence shown here is derived from an EMBL/GenBank/DDBJ whole genome shotgun (WGS) entry which is preliminary data.</text>
</comment>
<evidence type="ECO:0000313" key="3">
    <source>
        <dbReference type="Proteomes" id="UP001165135"/>
    </source>
</evidence>
<dbReference type="Pfam" id="PF19956">
    <property type="entry name" value="EAD2"/>
    <property type="match status" value="1"/>
</dbReference>
<gene>
    <name evidence="2" type="ORF">Airi01_098680</name>
</gene>
<dbReference type="InterPro" id="IPR001054">
    <property type="entry name" value="A/G_cyclase"/>
</dbReference>
<sequence>MPRRYGEWTPNGLCSLFVCDIASFGHRSRTDLDRRKIRTALYEGLRASFDDTGVPYDGCYREDRGDGAMVVVPPSVDTALLLTSVTGRLRAEVRQHNDVSVEPARMRLRLAVHIGVARSDAEGLVGTDVNHAFRILEAPHLKEILRMTGAELALIASERVHTDVIRHGLGLVNPAEYHRIELRVKETVTTAWITVPGLAAPVRPVPAAPPTITDAGVIVSAVPTAPDPPQLPPPPAAVTIAERSPALDDVVDRALSVRQLRSRHLRDQIVAELPLALARVITPRRSDDDRTDMTAILRTCEEHPNGLTDLLRVVRQFAGDSIQVDDLRKSIAELGRT</sequence>
<dbReference type="AlphaFoldDB" id="A0A9W6RTJ5"/>
<dbReference type="RefSeq" id="WP_285636261.1">
    <property type="nucleotide sequence ID" value="NZ_BSTJ01000020.1"/>
</dbReference>
<organism evidence="2 3">
    <name type="scientific">Actinoallomurus iriomotensis</name>
    <dbReference type="NCBI Taxonomy" id="478107"/>
    <lineage>
        <taxon>Bacteria</taxon>
        <taxon>Bacillati</taxon>
        <taxon>Actinomycetota</taxon>
        <taxon>Actinomycetes</taxon>
        <taxon>Streptosporangiales</taxon>
        <taxon>Thermomonosporaceae</taxon>
        <taxon>Actinoallomurus</taxon>
    </lineage>
</organism>
<dbReference type="GO" id="GO:0035556">
    <property type="term" value="P:intracellular signal transduction"/>
    <property type="evidence" value="ECO:0007669"/>
    <property type="project" value="InterPro"/>
</dbReference>
<proteinExistence type="predicted"/>
<evidence type="ECO:0000259" key="1">
    <source>
        <dbReference type="PROSITE" id="PS50125"/>
    </source>
</evidence>
<dbReference type="PROSITE" id="PS50125">
    <property type="entry name" value="GUANYLATE_CYCLASE_2"/>
    <property type="match status" value="1"/>
</dbReference>
<dbReference type="GO" id="GO:0004016">
    <property type="term" value="F:adenylate cyclase activity"/>
    <property type="evidence" value="ECO:0007669"/>
    <property type="project" value="UniProtKB-ARBA"/>
</dbReference>
<protein>
    <recommendedName>
        <fullName evidence="1">Guanylate cyclase domain-containing protein</fullName>
    </recommendedName>
</protein>
<evidence type="ECO:0000313" key="2">
    <source>
        <dbReference type="EMBL" id="GLY81601.1"/>
    </source>
</evidence>
<dbReference type="Proteomes" id="UP001165135">
    <property type="component" value="Unassembled WGS sequence"/>
</dbReference>
<dbReference type="SUPFAM" id="SSF55073">
    <property type="entry name" value="Nucleotide cyclase"/>
    <property type="match status" value="1"/>
</dbReference>
<accession>A0A9W6RTJ5</accession>
<dbReference type="GO" id="GO:0009190">
    <property type="term" value="P:cyclic nucleotide biosynthetic process"/>
    <property type="evidence" value="ECO:0007669"/>
    <property type="project" value="InterPro"/>
</dbReference>
<dbReference type="Gene3D" id="3.30.70.1230">
    <property type="entry name" value="Nucleotide cyclase"/>
    <property type="match status" value="1"/>
</dbReference>
<name>A0A9W6RTJ5_9ACTN</name>
<feature type="domain" description="Guanylate cyclase" evidence="1">
    <location>
        <begin position="15"/>
        <end position="136"/>
    </location>
</feature>
<dbReference type="EMBL" id="BSTJ01000020">
    <property type="protein sequence ID" value="GLY81601.1"/>
    <property type="molecule type" value="Genomic_DNA"/>
</dbReference>